<dbReference type="Proteomes" id="UP001143545">
    <property type="component" value="Unassembled WGS sequence"/>
</dbReference>
<keyword evidence="2" id="KW-0808">Transferase</keyword>
<comment type="caution">
    <text evidence="3">The sequence shown here is derived from an EMBL/GenBank/DDBJ whole genome shotgun (WGS) entry which is preliminary data.</text>
</comment>
<dbReference type="PANTHER" id="PTHR11927">
    <property type="entry name" value="GALACTOSIDE 2-L-FUCOSYLTRANSFERASE"/>
    <property type="match status" value="1"/>
</dbReference>
<keyword evidence="4" id="KW-1185">Reference proteome</keyword>
<gene>
    <name evidence="3" type="ORF">NBRC110019_10910</name>
</gene>
<dbReference type="GO" id="GO:0008107">
    <property type="term" value="F:galactoside 2-alpha-L-fucosyltransferase activity"/>
    <property type="evidence" value="ECO:0007669"/>
    <property type="project" value="InterPro"/>
</dbReference>
<sequence>MLTFSKIGRKGNLGNQLFQIASTIGLASDLGVDYGFKKWQYQQYFKNRLPIIDTDTIDFQHEDEKLYEHHKWNLSIDTDYDLEGWLQTENYFDVAKTKHYFKFSDEVVEKVKNNYKEAFTKETILLSIRRGDFVNHPDYFQTPIQFFINALCSHFPDWLTTKNLIICSDDLNYSKFHFSFLENAFFGENLSAVEQLCLGSLCDHFIISNSTFSWWSAWLGEKECSKIIRPLQNFRGAKAKELNDKDYFPKRWLPYDFENKRIKLNNLVVEKAEIDTSLKDYLNAFFEFNSVVNETNKKQLLQDKPYIAPPLLYYYTATKNVESIQLKPNTSVFKIAKTFNYQEFIDNNYDFGFFSSIFKFQNTPLINNRANRTNSDYLNVPVGLFVIFGGYKFGLKRYRTEQVKALKRTIKRILFR</sequence>
<dbReference type="AlphaFoldDB" id="A0A9W6B551"/>
<dbReference type="RefSeq" id="WP_281753105.1">
    <property type="nucleotide sequence ID" value="NZ_BRVP01000006.1"/>
</dbReference>
<organism evidence="3 4">
    <name type="scientific">Neptunitalea chrysea</name>
    <dbReference type="NCBI Taxonomy" id="1647581"/>
    <lineage>
        <taxon>Bacteria</taxon>
        <taxon>Pseudomonadati</taxon>
        <taxon>Bacteroidota</taxon>
        <taxon>Flavobacteriia</taxon>
        <taxon>Flavobacteriales</taxon>
        <taxon>Flavobacteriaceae</taxon>
        <taxon>Neptunitalea</taxon>
    </lineage>
</organism>
<dbReference type="PANTHER" id="PTHR11927:SF9">
    <property type="entry name" value="L-FUCOSYLTRANSFERASE"/>
    <property type="match status" value="1"/>
</dbReference>
<name>A0A9W6B551_9FLAO</name>
<keyword evidence="1" id="KW-0328">Glycosyltransferase</keyword>
<protein>
    <recommendedName>
        <fullName evidence="5">Glycosyl transferase family 11</fullName>
    </recommendedName>
</protein>
<dbReference type="Pfam" id="PF01531">
    <property type="entry name" value="Glyco_transf_11"/>
    <property type="match status" value="1"/>
</dbReference>
<accession>A0A9W6B551</accession>
<evidence type="ECO:0000256" key="2">
    <source>
        <dbReference type="ARBA" id="ARBA00022679"/>
    </source>
</evidence>
<dbReference type="GO" id="GO:0005975">
    <property type="term" value="P:carbohydrate metabolic process"/>
    <property type="evidence" value="ECO:0007669"/>
    <property type="project" value="InterPro"/>
</dbReference>
<dbReference type="EMBL" id="BRVP01000006">
    <property type="protein sequence ID" value="GLB52052.1"/>
    <property type="molecule type" value="Genomic_DNA"/>
</dbReference>
<dbReference type="GO" id="GO:0016020">
    <property type="term" value="C:membrane"/>
    <property type="evidence" value="ECO:0007669"/>
    <property type="project" value="InterPro"/>
</dbReference>
<evidence type="ECO:0008006" key="5">
    <source>
        <dbReference type="Google" id="ProtNLM"/>
    </source>
</evidence>
<reference evidence="3" key="1">
    <citation type="submission" date="2022-07" db="EMBL/GenBank/DDBJ databases">
        <title>Taxonomy of Novel Oxalotrophic and Methylotrophic Bacteria.</title>
        <authorList>
            <person name="Sahin N."/>
            <person name="Tani A."/>
        </authorList>
    </citation>
    <scope>NUCLEOTIDE SEQUENCE</scope>
    <source>
        <strain evidence="3">AM327</strain>
    </source>
</reference>
<evidence type="ECO:0000313" key="3">
    <source>
        <dbReference type="EMBL" id="GLB52052.1"/>
    </source>
</evidence>
<evidence type="ECO:0000256" key="1">
    <source>
        <dbReference type="ARBA" id="ARBA00022676"/>
    </source>
</evidence>
<evidence type="ECO:0000313" key="4">
    <source>
        <dbReference type="Proteomes" id="UP001143545"/>
    </source>
</evidence>
<dbReference type="InterPro" id="IPR002516">
    <property type="entry name" value="Glyco_trans_11"/>
</dbReference>
<proteinExistence type="predicted"/>